<sequence length="402" mass="41586">MAAKDNVVILSAVRTPIGSFCGALSSLRAHDLGAVVIKEALKRAKLEPSDVSEVIMGQSLTAGQGQNPARQAAMKAGIPKEIPAYGINMLCGSGLKAVALGSSMISDGQAEVVVCGGQECMSQAPHSYRIRLGGNKVLGDTTLIDTMLCDGLTDAFHNMHMGLTAEEVAAKWEISREEQDALALESQKRVAASISSDSAGLFSAEIVAVEVPGPKRGQTVMVTQDEHPRPKTTLEDLVKLKPVFKKDGTVTAGNASGINDGAAAVVLASKEIASAKGLPVLATVVSYAQAGIDPKLMGMGPVPAVKAALAKANWTIEDVDLFELNEAFASQSIACVRDLGLDPAKVNVRGGAIALGHPIGASGARILVTLLHTLQQLKKKRGVAALCVGGGMGVAMCVECYV</sequence>
<dbReference type="PANTHER" id="PTHR18919">
    <property type="entry name" value="ACETYL-COA C-ACYLTRANSFERASE"/>
    <property type="match status" value="1"/>
</dbReference>
<evidence type="ECO:0000256" key="1">
    <source>
        <dbReference type="ARBA" id="ARBA00005189"/>
    </source>
</evidence>
<dbReference type="NCBIfam" id="TIGR01930">
    <property type="entry name" value="AcCoA-C-Actrans"/>
    <property type="match status" value="1"/>
</dbReference>
<evidence type="ECO:0000259" key="8">
    <source>
        <dbReference type="Pfam" id="PF02803"/>
    </source>
</evidence>
<evidence type="ECO:0000256" key="3">
    <source>
        <dbReference type="ARBA" id="ARBA00022679"/>
    </source>
</evidence>
<dbReference type="GO" id="GO:0003988">
    <property type="term" value="F:acetyl-CoA C-acyltransferase activity"/>
    <property type="evidence" value="ECO:0007669"/>
    <property type="project" value="UniProtKB-ARBA"/>
</dbReference>
<comment type="caution">
    <text evidence="9">The sequence shown here is derived from an EMBL/GenBank/DDBJ whole genome shotgun (WGS) entry which is preliminary data.</text>
</comment>
<accession>A0A8K0P383</accession>
<proteinExistence type="inferred from homology"/>
<evidence type="ECO:0000256" key="5">
    <source>
        <dbReference type="PIRSR" id="PIRSR000429-1"/>
    </source>
</evidence>
<dbReference type="InterPro" id="IPR020613">
    <property type="entry name" value="Thiolase_CS"/>
</dbReference>
<dbReference type="PROSITE" id="PS00099">
    <property type="entry name" value="THIOLASE_3"/>
    <property type="match status" value="1"/>
</dbReference>
<comment type="similarity">
    <text evidence="2 6">Belongs to the thiolase-like superfamily. Thiolase family.</text>
</comment>
<keyword evidence="10" id="KW-1185">Reference proteome</keyword>
<dbReference type="Pfam" id="PF00108">
    <property type="entry name" value="Thiolase_N"/>
    <property type="match status" value="1"/>
</dbReference>
<dbReference type="InterPro" id="IPR002155">
    <property type="entry name" value="Thiolase"/>
</dbReference>
<dbReference type="PROSITE" id="PS00737">
    <property type="entry name" value="THIOLASE_2"/>
    <property type="match status" value="1"/>
</dbReference>
<dbReference type="InterPro" id="IPR016039">
    <property type="entry name" value="Thiolase-like"/>
</dbReference>
<dbReference type="Proteomes" id="UP000792457">
    <property type="component" value="Unassembled WGS sequence"/>
</dbReference>
<evidence type="ECO:0000259" key="7">
    <source>
        <dbReference type="Pfam" id="PF00108"/>
    </source>
</evidence>
<evidence type="ECO:0000256" key="2">
    <source>
        <dbReference type="ARBA" id="ARBA00010982"/>
    </source>
</evidence>
<evidence type="ECO:0000256" key="6">
    <source>
        <dbReference type="RuleBase" id="RU003557"/>
    </source>
</evidence>
<keyword evidence="4 6" id="KW-0012">Acyltransferase</keyword>
<dbReference type="FunFam" id="3.40.47.10:FF:000010">
    <property type="entry name" value="Acetyl-CoA acetyltransferase (Thiolase)"/>
    <property type="match status" value="1"/>
</dbReference>
<evidence type="ECO:0000313" key="10">
    <source>
        <dbReference type="Proteomes" id="UP000792457"/>
    </source>
</evidence>
<dbReference type="OrthoDB" id="5404651at2759"/>
<dbReference type="PIRSF" id="PIRSF000429">
    <property type="entry name" value="Ac-CoA_Ac_transf"/>
    <property type="match status" value="1"/>
</dbReference>
<dbReference type="PROSITE" id="PS00098">
    <property type="entry name" value="THIOLASE_1"/>
    <property type="match status" value="1"/>
</dbReference>
<protein>
    <recommendedName>
        <fullName evidence="11">Acetyl-CoA acetyltransferase, cytosolic</fullName>
    </recommendedName>
</protein>
<dbReference type="InterPro" id="IPR020617">
    <property type="entry name" value="Thiolase_C"/>
</dbReference>
<feature type="domain" description="Thiolase C-terminal" evidence="8">
    <location>
        <begin position="279"/>
        <end position="399"/>
    </location>
</feature>
<dbReference type="AlphaFoldDB" id="A0A8K0P383"/>
<feature type="domain" description="Thiolase N-terminal" evidence="7">
    <location>
        <begin position="7"/>
        <end position="270"/>
    </location>
</feature>
<dbReference type="InterPro" id="IPR020616">
    <property type="entry name" value="Thiolase_N"/>
</dbReference>
<dbReference type="InterPro" id="IPR020615">
    <property type="entry name" value="Thiolase_acyl_enz_int_AS"/>
</dbReference>
<feature type="active site" description="Acyl-thioester intermediate" evidence="5">
    <location>
        <position position="91"/>
    </location>
</feature>
<evidence type="ECO:0000313" key="9">
    <source>
        <dbReference type="EMBL" id="KAG8229384.1"/>
    </source>
</evidence>
<reference evidence="9" key="1">
    <citation type="submission" date="2013-04" db="EMBL/GenBank/DDBJ databases">
        <authorList>
            <person name="Qu J."/>
            <person name="Murali S.C."/>
            <person name="Bandaranaike D."/>
            <person name="Bellair M."/>
            <person name="Blankenburg K."/>
            <person name="Chao H."/>
            <person name="Dinh H."/>
            <person name="Doddapaneni H."/>
            <person name="Downs B."/>
            <person name="Dugan-Rocha S."/>
            <person name="Elkadiri S."/>
            <person name="Gnanaolivu R.D."/>
            <person name="Hernandez B."/>
            <person name="Javaid M."/>
            <person name="Jayaseelan J.C."/>
            <person name="Lee S."/>
            <person name="Li M."/>
            <person name="Ming W."/>
            <person name="Munidasa M."/>
            <person name="Muniz J."/>
            <person name="Nguyen L."/>
            <person name="Ongeri F."/>
            <person name="Osuji N."/>
            <person name="Pu L.-L."/>
            <person name="Puazo M."/>
            <person name="Qu C."/>
            <person name="Quiroz J."/>
            <person name="Raj R."/>
            <person name="Weissenberger G."/>
            <person name="Xin Y."/>
            <person name="Zou X."/>
            <person name="Han Y."/>
            <person name="Richards S."/>
            <person name="Worley K."/>
            <person name="Muzny D."/>
            <person name="Gibbs R."/>
        </authorList>
    </citation>
    <scope>NUCLEOTIDE SEQUENCE</scope>
    <source>
        <strain evidence="9">Sampled in the wild</strain>
    </source>
</reference>
<dbReference type="PANTHER" id="PTHR18919:SF107">
    <property type="entry name" value="ACETYL-COA ACETYLTRANSFERASE, CYTOSOLIC"/>
    <property type="match status" value="1"/>
</dbReference>
<dbReference type="SUPFAM" id="SSF53901">
    <property type="entry name" value="Thiolase-like"/>
    <property type="match status" value="2"/>
</dbReference>
<comment type="pathway">
    <text evidence="1">Lipid metabolism.</text>
</comment>
<dbReference type="Gene3D" id="3.40.47.10">
    <property type="match status" value="2"/>
</dbReference>
<reference evidence="9" key="2">
    <citation type="submission" date="2017-10" db="EMBL/GenBank/DDBJ databases">
        <title>Ladona fulva Genome sequencing and assembly.</title>
        <authorList>
            <person name="Murali S."/>
            <person name="Richards S."/>
            <person name="Bandaranaike D."/>
            <person name="Bellair M."/>
            <person name="Blankenburg K."/>
            <person name="Chao H."/>
            <person name="Dinh H."/>
            <person name="Doddapaneni H."/>
            <person name="Dugan-Rocha S."/>
            <person name="Elkadiri S."/>
            <person name="Gnanaolivu R."/>
            <person name="Hernandez B."/>
            <person name="Skinner E."/>
            <person name="Javaid M."/>
            <person name="Lee S."/>
            <person name="Li M."/>
            <person name="Ming W."/>
            <person name="Munidasa M."/>
            <person name="Muniz J."/>
            <person name="Nguyen L."/>
            <person name="Hughes D."/>
            <person name="Osuji N."/>
            <person name="Pu L.-L."/>
            <person name="Puazo M."/>
            <person name="Qu C."/>
            <person name="Quiroz J."/>
            <person name="Raj R."/>
            <person name="Weissenberger G."/>
            <person name="Xin Y."/>
            <person name="Zou X."/>
            <person name="Han Y."/>
            <person name="Worley K."/>
            <person name="Muzny D."/>
            <person name="Gibbs R."/>
        </authorList>
    </citation>
    <scope>NUCLEOTIDE SEQUENCE</scope>
    <source>
        <strain evidence="9">Sampled in the wild</strain>
    </source>
</reference>
<dbReference type="EMBL" id="KZ308428">
    <property type="protein sequence ID" value="KAG8229384.1"/>
    <property type="molecule type" value="Genomic_DNA"/>
</dbReference>
<keyword evidence="3 6" id="KW-0808">Transferase</keyword>
<dbReference type="InterPro" id="IPR020610">
    <property type="entry name" value="Thiolase_AS"/>
</dbReference>
<gene>
    <name evidence="9" type="ORF">J437_LFUL000905</name>
</gene>
<feature type="active site" description="Proton acceptor" evidence="5">
    <location>
        <position position="357"/>
    </location>
</feature>
<evidence type="ECO:0000256" key="4">
    <source>
        <dbReference type="ARBA" id="ARBA00023315"/>
    </source>
</evidence>
<feature type="active site" description="Proton acceptor" evidence="5">
    <location>
        <position position="387"/>
    </location>
</feature>
<evidence type="ECO:0008006" key="11">
    <source>
        <dbReference type="Google" id="ProtNLM"/>
    </source>
</evidence>
<dbReference type="CDD" id="cd00751">
    <property type="entry name" value="thiolase"/>
    <property type="match status" value="1"/>
</dbReference>
<organism evidence="9 10">
    <name type="scientific">Ladona fulva</name>
    <name type="common">Scarce chaser dragonfly</name>
    <name type="synonym">Libellula fulva</name>
    <dbReference type="NCBI Taxonomy" id="123851"/>
    <lineage>
        <taxon>Eukaryota</taxon>
        <taxon>Metazoa</taxon>
        <taxon>Ecdysozoa</taxon>
        <taxon>Arthropoda</taxon>
        <taxon>Hexapoda</taxon>
        <taxon>Insecta</taxon>
        <taxon>Pterygota</taxon>
        <taxon>Palaeoptera</taxon>
        <taxon>Odonata</taxon>
        <taxon>Epiprocta</taxon>
        <taxon>Anisoptera</taxon>
        <taxon>Libelluloidea</taxon>
        <taxon>Libellulidae</taxon>
        <taxon>Ladona</taxon>
    </lineage>
</organism>
<name>A0A8K0P383_LADFU</name>
<dbReference type="Pfam" id="PF02803">
    <property type="entry name" value="Thiolase_C"/>
    <property type="match status" value="1"/>
</dbReference>